<dbReference type="STRING" id="92696.A0A4R0RNL7"/>
<comment type="caution">
    <text evidence="12">The sequence shown here is derived from an EMBL/GenBank/DDBJ whole genome shotgun (WGS) entry which is preliminary data.</text>
</comment>
<comment type="subcellular location">
    <subcellularLocation>
        <location evidence="10">Cytoplasm</location>
    </subcellularLocation>
</comment>
<comment type="function">
    <text evidence="10">Required for the first step of diphthamide biosynthesis, a post-translational modification of histidine which occurs in elongation factor 2. DPH1 and DPH2 transfer a 3-amino-3-carboxypropyl (ACP) group from S-adenosyl-L-methionine (SAM) to a histidine residue, the reaction is assisted by a reduction system comprising DPH3 and a NADH-dependent reductase. Facilitates the reduction of the catalytic iron-sulfur cluster found in the DPH1 subunit.</text>
</comment>
<dbReference type="EMBL" id="RWJN01000022">
    <property type="protein sequence ID" value="TCD70390.1"/>
    <property type="molecule type" value="Genomic_DNA"/>
</dbReference>
<accession>A0A4R0RNL7</accession>
<keyword evidence="5 10" id="KW-0479">Metal-binding</keyword>
<keyword evidence="10" id="KW-0963">Cytoplasm</keyword>
<dbReference type="PANTHER" id="PTHR10762">
    <property type="entry name" value="DIPHTHAMIDE BIOSYNTHESIS PROTEIN"/>
    <property type="match status" value="1"/>
</dbReference>
<dbReference type="SFLD" id="SFLDG01121">
    <property type="entry name" value="Diphthamide_biosynthesis"/>
    <property type="match status" value="1"/>
</dbReference>
<dbReference type="InterPro" id="IPR010014">
    <property type="entry name" value="DHP2"/>
</dbReference>
<dbReference type="InterPro" id="IPR016435">
    <property type="entry name" value="DPH1/DPH2"/>
</dbReference>
<dbReference type="UniPathway" id="UPA00559"/>
<evidence type="ECO:0000256" key="3">
    <source>
        <dbReference type="ARBA" id="ARBA00006179"/>
    </source>
</evidence>
<reference evidence="12 13" key="1">
    <citation type="submission" date="2018-11" db="EMBL/GenBank/DDBJ databases">
        <title>Genome assembly of Steccherinum ochraceum LE-BIN_3174, the white-rot fungus of the Steccherinaceae family (The Residual Polyporoid clade, Polyporales, Basidiomycota).</title>
        <authorList>
            <person name="Fedorova T.V."/>
            <person name="Glazunova O.A."/>
            <person name="Landesman E.O."/>
            <person name="Moiseenko K.V."/>
            <person name="Psurtseva N.V."/>
            <person name="Savinova O.S."/>
            <person name="Shakhova N.V."/>
            <person name="Tyazhelova T.V."/>
            <person name="Vasina D.V."/>
        </authorList>
    </citation>
    <scope>NUCLEOTIDE SEQUENCE [LARGE SCALE GENOMIC DNA]</scope>
    <source>
        <strain evidence="12 13">LE-BIN_3174</strain>
    </source>
</reference>
<evidence type="ECO:0000256" key="9">
    <source>
        <dbReference type="ARBA" id="ARBA00054092"/>
    </source>
</evidence>
<keyword evidence="13" id="KW-1185">Reference proteome</keyword>
<dbReference type="Gene3D" id="3.40.50.11860">
    <property type="entry name" value="Diphthamide synthesis DPH1/DPH2 domain 3"/>
    <property type="match status" value="1"/>
</dbReference>
<dbReference type="AlphaFoldDB" id="A0A4R0RNL7"/>
<name>A0A4R0RNL7_9APHY</name>
<dbReference type="NCBIfam" id="TIGR00322">
    <property type="entry name" value="diphth2_R"/>
    <property type="match status" value="1"/>
</dbReference>
<dbReference type="SFLD" id="SFLDF00408">
    <property type="entry name" value="Diphthamide_biosynthesis_famil"/>
    <property type="match status" value="1"/>
</dbReference>
<proteinExistence type="inferred from homology"/>
<comment type="subunit">
    <text evidence="8">Component of the 2-(3-amino-3-carboxypropyl)histidine synthase complex composed of DPH1, DPH2, DPH3 and a NADH-dependent reductase, predominantly CBR1.</text>
</comment>
<keyword evidence="6 10" id="KW-0408">Iron</keyword>
<comment type="function">
    <text evidence="9">Required for the first step of diphthamide biosynthesis, a post-translational modification of histidine which occurs in elongation factor 2. DPH1 and DPH2 transfer a 3-amino-3-carboxypropyl (ACP) group from S-adenosyl-L-methionine (SAM) to a histidine residue, the reaction is assisted by a reduction system comprising DPH3 and a NADH-dependent reductase, predominantly CBR1. Facilitates the reduction of the catalytic iron-sulfur cluster found in the DPH1 subunit.</text>
</comment>
<evidence type="ECO:0000313" key="13">
    <source>
        <dbReference type="Proteomes" id="UP000292702"/>
    </source>
</evidence>
<dbReference type="GO" id="GO:0051536">
    <property type="term" value="F:iron-sulfur cluster binding"/>
    <property type="evidence" value="ECO:0007669"/>
    <property type="project" value="UniProtKB-KW"/>
</dbReference>
<feature type="region of interest" description="Disordered" evidence="11">
    <location>
        <begin position="425"/>
        <end position="445"/>
    </location>
</feature>
<dbReference type="Proteomes" id="UP000292702">
    <property type="component" value="Unassembled WGS sequence"/>
</dbReference>
<feature type="region of interest" description="Disordered" evidence="11">
    <location>
        <begin position="480"/>
        <end position="505"/>
    </location>
</feature>
<comment type="pathway">
    <text evidence="2 10">Protein modification; peptidyl-diphthamide biosynthesis.</text>
</comment>
<dbReference type="GO" id="GO:0005737">
    <property type="term" value="C:cytoplasm"/>
    <property type="evidence" value="ECO:0007669"/>
    <property type="project" value="UniProtKB-SubCell"/>
</dbReference>
<gene>
    <name evidence="12" type="primary">DPH2</name>
    <name evidence="12" type="ORF">EIP91_003744</name>
</gene>
<feature type="compositionally biased region" description="Low complexity" evidence="11">
    <location>
        <begin position="430"/>
        <end position="444"/>
    </location>
</feature>
<dbReference type="GO" id="GO:0017183">
    <property type="term" value="P:protein histidyl modification to diphthamide"/>
    <property type="evidence" value="ECO:0007669"/>
    <property type="project" value="UniProtKB-UniPathway"/>
</dbReference>
<dbReference type="NCBIfam" id="TIGR00272">
    <property type="entry name" value="DPH2"/>
    <property type="match status" value="1"/>
</dbReference>
<evidence type="ECO:0000256" key="8">
    <source>
        <dbReference type="ARBA" id="ARBA00034128"/>
    </source>
</evidence>
<dbReference type="Gene3D" id="3.40.50.11840">
    <property type="entry name" value="Diphthamide synthesis DPH1/DPH2 domain 1"/>
    <property type="match status" value="1"/>
</dbReference>
<evidence type="ECO:0000256" key="11">
    <source>
        <dbReference type="SAM" id="MobiDB-lite"/>
    </source>
</evidence>
<dbReference type="GO" id="GO:0046872">
    <property type="term" value="F:metal ion binding"/>
    <property type="evidence" value="ECO:0007669"/>
    <property type="project" value="UniProtKB-KW"/>
</dbReference>
<dbReference type="Pfam" id="PF01866">
    <property type="entry name" value="Diphthamide_syn"/>
    <property type="match status" value="1"/>
</dbReference>
<organism evidence="12 13">
    <name type="scientific">Steccherinum ochraceum</name>
    <dbReference type="NCBI Taxonomy" id="92696"/>
    <lineage>
        <taxon>Eukaryota</taxon>
        <taxon>Fungi</taxon>
        <taxon>Dikarya</taxon>
        <taxon>Basidiomycota</taxon>
        <taxon>Agaricomycotina</taxon>
        <taxon>Agaricomycetes</taxon>
        <taxon>Polyporales</taxon>
        <taxon>Steccherinaceae</taxon>
        <taxon>Steccherinum</taxon>
    </lineage>
</organism>
<evidence type="ECO:0000256" key="4">
    <source>
        <dbReference type="ARBA" id="ARBA00021914"/>
    </source>
</evidence>
<evidence type="ECO:0000256" key="5">
    <source>
        <dbReference type="ARBA" id="ARBA00022723"/>
    </source>
</evidence>
<evidence type="ECO:0000256" key="6">
    <source>
        <dbReference type="ARBA" id="ARBA00023004"/>
    </source>
</evidence>
<evidence type="ECO:0000256" key="2">
    <source>
        <dbReference type="ARBA" id="ARBA00005156"/>
    </source>
</evidence>
<evidence type="ECO:0000256" key="7">
    <source>
        <dbReference type="ARBA" id="ARBA00023014"/>
    </source>
</evidence>
<dbReference type="GO" id="GO:0090560">
    <property type="term" value="F:2-(3-amino-3-carboxypropyl)histidine synthase activity"/>
    <property type="evidence" value="ECO:0007669"/>
    <property type="project" value="InterPro"/>
</dbReference>
<dbReference type="FunFam" id="3.40.50.11840:FF:000002">
    <property type="entry name" value="2-(3-amino-3-carboxypropyl)histidine synthase subunit 2"/>
    <property type="match status" value="1"/>
</dbReference>
<dbReference type="FunFam" id="3.40.50.11860:FF:000001">
    <property type="entry name" value="2-(3-amino-3-carboxypropyl)histidine synthase subunit 2"/>
    <property type="match status" value="1"/>
</dbReference>
<evidence type="ECO:0000256" key="10">
    <source>
        <dbReference type="RuleBase" id="RU364133"/>
    </source>
</evidence>
<keyword evidence="7 10" id="KW-0411">Iron-sulfur</keyword>
<dbReference type="PANTHER" id="PTHR10762:SF2">
    <property type="entry name" value="2-(3-AMINO-3-CARBOXYPROPYL)HISTIDINE SYNTHASE SUBUNIT 2"/>
    <property type="match status" value="1"/>
</dbReference>
<evidence type="ECO:0000256" key="1">
    <source>
        <dbReference type="ARBA" id="ARBA00001966"/>
    </source>
</evidence>
<dbReference type="OrthoDB" id="449241at2759"/>
<comment type="cofactor">
    <cofactor evidence="1">
        <name>[4Fe-4S] cluster</name>
        <dbReference type="ChEBI" id="CHEBI:49883"/>
    </cofactor>
</comment>
<sequence>MAEASVFSTSGEDAITRTLDVHEEGPSNHSERDLLAYYEIGRTVDEIVKGGYKRVALQFPDELLHDSVPIYRLLRAKLGAAAQSTELYVLADTSYGSCCVDEVAAQHVDADAMVHYGHACMSQTSRLPVIYVFGRKDIDTDECVRQISECLSAAERQHETILLKVDVAYAHAADRIVSELRSSLSARTRLEFKSLPLKVEPERADSVQKPAADETGDAVSQTHYDAVLYVGGESLALTNLLMTHASAEVYSYDPSTSTARVESVKTNKLLMRRYAIVQRARDADVFGILVGTLGVASYLPLISHIRMALKRAQKKSYTISVGKLNPAKLANFLEIECFVIVACPENSVVEAKEFLRPIVTPYELEIALQSEPEWTGKYVLDFKEILSSSQQQKQQDVQSGEDGTEPEDTDQPIFSLVTGKYRHAKRYGGPDTTTSPTDSSSPSSALTLRNQDTALSVLSDSASAQFLQNRTFRGLETRLGEDAPSVLEQGRSGIARGYGDDHRPV</sequence>
<feature type="region of interest" description="Disordered" evidence="11">
    <location>
        <begin position="390"/>
        <end position="413"/>
    </location>
</feature>
<comment type="similarity">
    <text evidence="3 10">Belongs to the DPH1/DPH2 family. DPH2 subfamily.</text>
</comment>
<dbReference type="InterPro" id="IPR042265">
    <property type="entry name" value="DPH1/DPH2_3"/>
</dbReference>
<protein>
    <recommendedName>
        <fullName evidence="4 10">2-(3-amino-3-carboxypropyl)histidine synthase subunit 2</fullName>
    </recommendedName>
</protein>
<dbReference type="SFLD" id="SFLDS00032">
    <property type="entry name" value="Radical_SAM_3-amino-3-carboxyp"/>
    <property type="match status" value="1"/>
</dbReference>
<evidence type="ECO:0000313" key="12">
    <source>
        <dbReference type="EMBL" id="TCD70390.1"/>
    </source>
</evidence>
<dbReference type="InterPro" id="IPR042263">
    <property type="entry name" value="DPH1/DPH2_1"/>
</dbReference>